<dbReference type="PANTHER" id="PTHR46254">
    <property type="entry name" value="PROTEIN GVQW1-RELATED"/>
    <property type="match status" value="1"/>
</dbReference>
<dbReference type="Proteomes" id="UP000008225">
    <property type="component" value="Chromosome 6"/>
</dbReference>
<sequence>MQAEICFHSFFFFLRWSHALSPRLKCSGVILAHCNLHILGFKEFSYLSLPSSWDYRHLPPCLANFCIFSRDRVLPCLPGWSRTPDLR</sequence>
<dbReference type="AlphaFoldDB" id="A0A8I4A3E9"/>
<evidence type="ECO:0000313" key="3">
    <source>
        <dbReference type="Proteomes" id="UP000008225"/>
    </source>
</evidence>
<reference evidence="2" key="3">
    <citation type="submission" date="2025-09" db="UniProtKB">
        <authorList>
            <consortium name="Ensembl"/>
        </authorList>
    </citation>
    <scope>IDENTIFICATION</scope>
</reference>
<evidence type="ECO:0000256" key="1">
    <source>
        <dbReference type="SAM" id="SignalP"/>
    </source>
</evidence>
<dbReference type="GeneTree" id="ENSGT00940000161627"/>
<accession>A0A8I4A3E9</accession>
<keyword evidence="3" id="KW-1185">Reference proteome</keyword>
<keyword evidence="1" id="KW-0732">Signal</keyword>
<reference evidence="2" key="2">
    <citation type="submission" date="2025-08" db="UniProtKB">
        <authorList>
            <consortium name="Ensembl"/>
        </authorList>
    </citation>
    <scope>IDENTIFICATION</scope>
</reference>
<protein>
    <recommendedName>
        <fullName evidence="4">Secreted protein</fullName>
    </recommendedName>
</protein>
<proteinExistence type="predicted"/>
<feature type="signal peptide" evidence="1">
    <location>
        <begin position="1"/>
        <end position="19"/>
    </location>
</feature>
<name>A0A8I4A3E9_CALJA</name>
<evidence type="ECO:0008006" key="4">
    <source>
        <dbReference type="Google" id="ProtNLM"/>
    </source>
</evidence>
<evidence type="ECO:0000313" key="2">
    <source>
        <dbReference type="Ensembl" id="ENSCJAP00000090918.1"/>
    </source>
</evidence>
<reference evidence="2 3" key="1">
    <citation type="submission" date="2009-03" db="EMBL/GenBank/DDBJ databases">
        <authorList>
            <person name="Warren W."/>
            <person name="Ye L."/>
            <person name="Minx P."/>
            <person name="Worley K."/>
            <person name="Gibbs R."/>
            <person name="Wilson R.K."/>
        </authorList>
    </citation>
    <scope>NUCLEOTIDE SEQUENCE [LARGE SCALE GENOMIC DNA]</scope>
</reference>
<feature type="chain" id="PRO_5035323069" description="Secreted protein" evidence="1">
    <location>
        <begin position="20"/>
        <end position="87"/>
    </location>
</feature>
<organism evidence="2 3">
    <name type="scientific">Callithrix jacchus</name>
    <name type="common">White-tufted-ear marmoset</name>
    <name type="synonym">Simia Jacchus</name>
    <dbReference type="NCBI Taxonomy" id="9483"/>
    <lineage>
        <taxon>Eukaryota</taxon>
        <taxon>Metazoa</taxon>
        <taxon>Chordata</taxon>
        <taxon>Craniata</taxon>
        <taxon>Vertebrata</taxon>
        <taxon>Euteleostomi</taxon>
        <taxon>Mammalia</taxon>
        <taxon>Eutheria</taxon>
        <taxon>Euarchontoglires</taxon>
        <taxon>Primates</taxon>
        <taxon>Haplorrhini</taxon>
        <taxon>Platyrrhini</taxon>
        <taxon>Cebidae</taxon>
        <taxon>Callitrichinae</taxon>
        <taxon>Callithrix</taxon>
        <taxon>Callithrix</taxon>
    </lineage>
</organism>
<dbReference type="PANTHER" id="PTHR46254:SF11">
    <property type="entry name" value="SECRETED PROTEIN"/>
    <property type="match status" value="1"/>
</dbReference>
<dbReference type="Ensembl" id="ENSCJAT00000124606.1">
    <property type="protein sequence ID" value="ENSCJAP00000090918.1"/>
    <property type="gene ID" value="ENSCJAG00000079474.1"/>
</dbReference>